<feature type="compositionally biased region" description="Basic and acidic residues" evidence="1">
    <location>
        <begin position="95"/>
        <end position="117"/>
    </location>
</feature>
<evidence type="ECO:0000256" key="1">
    <source>
        <dbReference type="SAM" id="MobiDB-lite"/>
    </source>
</evidence>
<protein>
    <submittedName>
        <fullName evidence="2">Uncharacterized protein</fullName>
    </submittedName>
</protein>
<dbReference type="GeneID" id="34566622"/>
<proteinExistence type="predicted"/>
<name>A0A1G4APW2_9PEZI</name>
<evidence type="ECO:0000313" key="3">
    <source>
        <dbReference type="Proteomes" id="UP000176998"/>
    </source>
</evidence>
<organism evidence="2 3">
    <name type="scientific">Colletotrichum orchidophilum</name>
    <dbReference type="NCBI Taxonomy" id="1209926"/>
    <lineage>
        <taxon>Eukaryota</taxon>
        <taxon>Fungi</taxon>
        <taxon>Dikarya</taxon>
        <taxon>Ascomycota</taxon>
        <taxon>Pezizomycotina</taxon>
        <taxon>Sordariomycetes</taxon>
        <taxon>Hypocreomycetidae</taxon>
        <taxon>Glomerellales</taxon>
        <taxon>Glomerellaceae</taxon>
        <taxon>Colletotrichum</taxon>
    </lineage>
</organism>
<dbReference type="EMBL" id="MJBS01000195">
    <property type="protein sequence ID" value="OHE91218.1"/>
    <property type="molecule type" value="Genomic_DNA"/>
</dbReference>
<comment type="caution">
    <text evidence="2">The sequence shown here is derived from an EMBL/GenBank/DDBJ whole genome shotgun (WGS) entry which is preliminary data.</text>
</comment>
<keyword evidence="3" id="KW-1185">Reference proteome</keyword>
<feature type="compositionally biased region" description="Basic and acidic residues" evidence="1">
    <location>
        <begin position="57"/>
        <end position="77"/>
    </location>
</feature>
<feature type="region of interest" description="Disordered" evidence="1">
    <location>
        <begin position="51"/>
        <end position="126"/>
    </location>
</feature>
<sequence length="126" mass="14136">MQRCATLLAPRSRWPTGLDRDLMDVQHLHPMPPPAMAAVPGTHTHTLSLSLSHTHTRGHERASGHKLEAGRRTETDRTSPLGPLQEHTHTLHGSMQEHQHQPEEHFTSRTPHAEKATKVLGKWDSP</sequence>
<dbReference type="Proteomes" id="UP000176998">
    <property type="component" value="Unassembled WGS sequence"/>
</dbReference>
<evidence type="ECO:0000313" key="2">
    <source>
        <dbReference type="EMBL" id="OHE91218.1"/>
    </source>
</evidence>
<dbReference type="RefSeq" id="XP_022468391.1">
    <property type="nucleotide sequence ID" value="XM_022625112.1"/>
</dbReference>
<reference evidence="2 3" key="1">
    <citation type="submission" date="2016-09" db="EMBL/GenBank/DDBJ databases">
        <authorList>
            <person name="Capua I."/>
            <person name="De Benedictis P."/>
            <person name="Joannis T."/>
            <person name="Lombin L.H."/>
            <person name="Cattoli G."/>
        </authorList>
    </citation>
    <scope>NUCLEOTIDE SEQUENCE [LARGE SCALE GENOMIC DNA]</scope>
    <source>
        <strain evidence="2 3">IMI 309357</strain>
    </source>
</reference>
<gene>
    <name evidence="2" type="ORF">CORC01_13495</name>
</gene>
<accession>A0A1G4APW2</accession>
<dbReference type="AlphaFoldDB" id="A0A1G4APW2"/>